<dbReference type="Proteomes" id="UP000199681">
    <property type="component" value="Unassembled WGS sequence"/>
</dbReference>
<name>A0ABY1EAC9_9MICO</name>
<feature type="chain" id="PRO_5045817063" description="SipW-cognate class signal peptide" evidence="1">
    <location>
        <begin position="24"/>
        <end position="216"/>
    </location>
</feature>
<accession>A0ABY1EAC9</accession>
<evidence type="ECO:0008006" key="4">
    <source>
        <dbReference type="Google" id="ProtNLM"/>
    </source>
</evidence>
<sequence>MLKRNKAIIGAGGVAVALTMALAALGPTGAYFSDTEQGSIDGTKGSIKIAGVDSLDLHFTNMLPGEMQTVSERYVNNGLSPQDVWVVFNNAEALHALNDEGTFMEFHLSANGTALFDSANLNDNGDGVPGCAGFDPAGCWPLERAYKLQENLAPGSIGKVSFSAMIAAKAVGQSEVGGGDWLPYPVKQQNGAPVTPTDAGLPYQIVATQVGQEPGH</sequence>
<keyword evidence="3" id="KW-1185">Reference proteome</keyword>
<protein>
    <recommendedName>
        <fullName evidence="4">SipW-cognate class signal peptide</fullName>
    </recommendedName>
</protein>
<organism evidence="2 3">
    <name type="scientific">Cryobacterium levicorallinum</name>
    <dbReference type="NCBI Taxonomy" id="995038"/>
    <lineage>
        <taxon>Bacteria</taxon>
        <taxon>Bacillati</taxon>
        <taxon>Actinomycetota</taxon>
        <taxon>Actinomycetes</taxon>
        <taxon>Micrococcales</taxon>
        <taxon>Microbacteriaceae</taxon>
        <taxon>Cryobacterium</taxon>
    </lineage>
</organism>
<evidence type="ECO:0000256" key="1">
    <source>
        <dbReference type="SAM" id="SignalP"/>
    </source>
</evidence>
<evidence type="ECO:0000313" key="2">
    <source>
        <dbReference type="EMBL" id="SFH26856.1"/>
    </source>
</evidence>
<keyword evidence="1" id="KW-0732">Signal</keyword>
<feature type="signal peptide" evidence="1">
    <location>
        <begin position="1"/>
        <end position="23"/>
    </location>
</feature>
<comment type="caution">
    <text evidence="2">The sequence shown here is derived from an EMBL/GenBank/DDBJ whole genome shotgun (WGS) entry which is preliminary data.</text>
</comment>
<dbReference type="EMBL" id="FOPW01000002">
    <property type="protein sequence ID" value="SFH26856.1"/>
    <property type="molecule type" value="Genomic_DNA"/>
</dbReference>
<gene>
    <name evidence="2" type="ORF">SAMN05216274_102199</name>
</gene>
<evidence type="ECO:0000313" key="3">
    <source>
        <dbReference type="Proteomes" id="UP000199681"/>
    </source>
</evidence>
<proteinExistence type="predicted"/>
<reference evidence="2 3" key="1">
    <citation type="submission" date="2016-10" db="EMBL/GenBank/DDBJ databases">
        <authorList>
            <person name="Varghese N."/>
            <person name="Submissions S."/>
        </authorList>
    </citation>
    <scope>NUCLEOTIDE SEQUENCE [LARGE SCALE GENOMIC DNA]</scope>
    <source>
        <strain evidence="2 3">GMCC 1.11211</strain>
    </source>
</reference>